<dbReference type="GO" id="GO:0000976">
    <property type="term" value="F:transcription cis-regulatory region binding"/>
    <property type="evidence" value="ECO:0007669"/>
    <property type="project" value="TreeGrafter"/>
</dbReference>
<dbReference type="InterPro" id="IPR009057">
    <property type="entry name" value="Homeodomain-like_sf"/>
</dbReference>
<name>A0A975R958_9GAMM</name>
<dbReference type="SUPFAM" id="SSF48498">
    <property type="entry name" value="Tetracyclin repressor-like, C-terminal domain"/>
    <property type="match status" value="1"/>
</dbReference>
<evidence type="ECO:0000256" key="2">
    <source>
        <dbReference type="ARBA" id="ARBA00023125"/>
    </source>
</evidence>
<keyword evidence="1" id="KW-0805">Transcription regulation</keyword>
<dbReference type="EMBL" id="CP073754">
    <property type="protein sequence ID" value="QWF69933.1"/>
    <property type="molecule type" value="Genomic_DNA"/>
</dbReference>
<dbReference type="PANTHER" id="PTHR30055:SF234">
    <property type="entry name" value="HTH-TYPE TRANSCRIPTIONAL REGULATOR BETI"/>
    <property type="match status" value="1"/>
</dbReference>
<dbReference type="RefSeq" id="WP_215580601.1">
    <property type="nucleotide sequence ID" value="NZ_CP073754.1"/>
</dbReference>
<evidence type="ECO:0000256" key="4">
    <source>
        <dbReference type="PROSITE-ProRule" id="PRU00335"/>
    </source>
</evidence>
<dbReference type="Proteomes" id="UP000676649">
    <property type="component" value="Chromosome"/>
</dbReference>
<dbReference type="SUPFAM" id="SSF46689">
    <property type="entry name" value="Homeodomain-like"/>
    <property type="match status" value="1"/>
</dbReference>
<dbReference type="KEGG" id="mpad:KEF85_11275"/>
<evidence type="ECO:0000313" key="7">
    <source>
        <dbReference type="Proteomes" id="UP000676649"/>
    </source>
</evidence>
<accession>A0A975R958</accession>
<dbReference type="InterPro" id="IPR001647">
    <property type="entry name" value="HTH_TetR"/>
</dbReference>
<protein>
    <submittedName>
        <fullName evidence="6">TetR/AcrR family transcriptional regulator</fullName>
    </submittedName>
</protein>
<feature type="domain" description="HTH tetR-type" evidence="5">
    <location>
        <begin position="10"/>
        <end position="70"/>
    </location>
</feature>
<gene>
    <name evidence="6" type="ORF">KEF85_11275</name>
</gene>
<evidence type="ECO:0000256" key="1">
    <source>
        <dbReference type="ARBA" id="ARBA00023015"/>
    </source>
</evidence>
<dbReference type="PROSITE" id="PS50977">
    <property type="entry name" value="HTH_TETR_2"/>
    <property type="match status" value="1"/>
</dbReference>
<dbReference type="InterPro" id="IPR050109">
    <property type="entry name" value="HTH-type_TetR-like_transc_reg"/>
</dbReference>
<dbReference type="InterPro" id="IPR036271">
    <property type="entry name" value="Tet_transcr_reg_TetR-rel_C_sf"/>
</dbReference>
<reference evidence="6" key="1">
    <citation type="submission" date="2021-04" db="EMBL/GenBank/DDBJ databases">
        <title>Draft genome sequence data of methanotrophic Methylovulum sp. strain S1L and Methylomonas sp. strain S2AM isolated from boreal lake water columns.</title>
        <authorList>
            <person name="Rissanen A.J."/>
            <person name="Mangayil R."/>
            <person name="Svenning M.M."/>
            <person name="Khanongnuch R."/>
        </authorList>
    </citation>
    <scope>NUCLEOTIDE SEQUENCE</scope>
    <source>
        <strain evidence="6">S2AM</strain>
    </source>
</reference>
<dbReference type="PANTHER" id="PTHR30055">
    <property type="entry name" value="HTH-TYPE TRANSCRIPTIONAL REGULATOR RUTR"/>
    <property type="match status" value="1"/>
</dbReference>
<dbReference type="GO" id="GO:0003700">
    <property type="term" value="F:DNA-binding transcription factor activity"/>
    <property type="evidence" value="ECO:0007669"/>
    <property type="project" value="TreeGrafter"/>
</dbReference>
<feature type="DNA-binding region" description="H-T-H motif" evidence="4">
    <location>
        <begin position="33"/>
        <end position="52"/>
    </location>
</feature>
<evidence type="ECO:0000259" key="5">
    <source>
        <dbReference type="PROSITE" id="PS50977"/>
    </source>
</evidence>
<sequence>MARRREHTLEQIREMVLNAAENIIVQEGIDALTVRRIAADIGYTVGSIYMVFANTQELFLHINGRTLDQLTQQLQDIPATDSLELRIKTLTSNYLEYASANLSRWRLLFQPGLVDHTQLPVWYKQKIQLMFDPIEALFGQLSTDIEDAQTQLAAKTLWCGVHGICTMTLGGNLGPVGLISTETAVHLLVDNFIQGWRR</sequence>
<evidence type="ECO:0000313" key="6">
    <source>
        <dbReference type="EMBL" id="QWF69933.1"/>
    </source>
</evidence>
<organism evidence="6 7">
    <name type="scientific">Methylomonas paludis</name>
    <dbReference type="NCBI Taxonomy" id="1173101"/>
    <lineage>
        <taxon>Bacteria</taxon>
        <taxon>Pseudomonadati</taxon>
        <taxon>Pseudomonadota</taxon>
        <taxon>Gammaproteobacteria</taxon>
        <taxon>Methylococcales</taxon>
        <taxon>Methylococcaceae</taxon>
        <taxon>Methylomonas</taxon>
    </lineage>
</organism>
<dbReference type="Pfam" id="PF13305">
    <property type="entry name" value="TetR_C_33"/>
    <property type="match status" value="1"/>
</dbReference>
<proteinExistence type="predicted"/>
<dbReference type="AlphaFoldDB" id="A0A975R958"/>
<keyword evidence="7" id="KW-1185">Reference proteome</keyword>
<evidence type="ECO:0000256" key="3">
    <source>
        <dbReference type="ARBA" id="ARBA00023163"/>
    </source>
</evidence>
<dbReference type="Gene3D" id="1.10.357.10">
    <property type="entry name" value="Tetracycline Repressor, domain 2"/>
    <property type="match status" value="1"/>
</dbReference>
<keyword evidence="2 4" id="KW-0238">DNA-binding</keyword>
<dbReference type="Pfam" id="PF00440">
    <property type="entry name" value="TetR_N"/>
    <property type="match status" value="1"/>
</dbReference>
<dbReference type="InterPro" id="IPR025996">
    <property type="entry name" value="MT1864/Rv1816-like_C"/>
</dbReference>
<keyword evidence="3" id="KW-0804">Transcription</keyword>